<dbReference type="InterPro" id="IPR002068">
    <property type="entry name" value="A-crystallin/Hsp20_dom"/>
</dbReference>
<accession>A0AAV8ZNQ2</accession>
<reference evidence="5" key="1">
    <citation type="journal article" date="2023" name="Insect Mol. Biol.">
        <title>Genome sequencing provides insights into the evolution of gene families encoding plant cell wall-degrading enzymes in longhorned beetles.</title>
        <authorList>
            <person name="Shin N.R."/>
            <person name="Okamura Y."/>
            <person name="Kirsch R."/>
            <person name="Pauchet Y."/>
        </authorList>
    </citation>
    <scope>NUCLEOTIDE SEQUENCE</scope>
    <source>
        <strain evidence="5">RBIC_L_NR</strain>
    </source>
</reference>
<dbReference type="Pfam" id="PF00011">
    <property type="entry name" value="HSP20"/>
    <property type="match status" value="1"/>
</dbReference>
<dbReference type="SUPFAM" id="SSF49764">
    <property type="entry name" value="HSP20-like chaperones"/>
    <property type="match status" value="1"/>
</dbReference>
<dbReference type="GO" id="GO:0009408">
    <property type="term" value="P:response to heat"/>
    <property type="evidence" value="ECO:0007669"/>
    <property type="project" value="TreeGrafter"/>
</dbReference>
<dbReference type="AlphaFoldDB" id="A0AAV8ZNQ2"/>
<organism evidence="5 6">
    <name type="scientific">Rhamnusium bicolor</name>
    <dbReference type="NCBI Taxonomy" id="1586634"/>
    <lineage>
        <taxon>Eukaryota</taxon>
        <taxon>Metazoa</taxon>
        <taxon>Ecdysozoa</taxon>
        <taxon>Arthropoda</taxon>
        <taxon>Hexapoda</taxon>
        <taxon>Insecta</taxon>
        <taxon>Pterygota</taxon>
        <taxon>Neoptera</taxon>
        <taxon>Endopterygota</taxon>
        <taxon>Coleoptera</taxon>
        <taxon>Polyphaga</taxon>
        <taxon>Cucujiformia</taxon>
        <taxon>Chrysomeloidea</taxon>
        <taxon>Cerambycidae</taxon>
        <taxon>Lepturinae</taxon>
        <taxon>Rhagiini</taxon>
        <taxon>Rhamnusium</taxon>
    </lineage>
</organism>
<evidence type="ECO:0000256" key="2">
    <source>
        <dbReference type="PROSITE-ProRule" id="PRU00285"/>
    </source>
</evidence>
<dbReference type="EMBL" id="JANEYF010001027">
    <property type="protein sequence ID" value="KAJ8966304.1"/>
    <property type="molecule type" value="Genomic_DNA"/>
</dbReference>
<evidence type="ECO:0000313" key="6">
    <source>
        <dbReference type="Proteomes" id="UP001162156"/>
    </source>
</evidence>
<keyword evidence="6" id="KW-1185">Reference proteome</keyword>
<proteinExistence type="inferred from homology"/>
<protein>
    <recommendedName>
        <fullName evidence="4">SHSP domain-containing protein</fullName>
    </recommendedName>
</protein>
<evidence type="ECO:0000259" key="4">
    <source>
        <dbReference type="PROSITE" id="PS01031"/>
    </source>
</evidence>
<evidence type="ECO:0000313" key="5">
    <source>
        <dbReference type="EMBL" id="KAJ8966304.1"/>
    </source>
</evidence>
<evidence type="ECO:0000256" key="3">
    <source>
        <dbReference type="RuleBase" id="RU003616"/>
    </source>
</evidence>
<comment type="caution">
    <text evidence="5">The sequence shown here is derived from an EMBL/GenBank/DDBJ whole genome shotgun (WGS) entry which is preliminary data.</text>
</comment>
<dbReference type="Proteomes" id="UP001162156">
    <property type="component" value="Unassembled WGS sequence"/>
</dbReference>
<dbReference type="GO" id="GO:0005634">
    <property type="term" value="C:nucleus"/>
    <property type="evidence" value="ECO:0007669"/>
    <property type="project" value="TreeGrafter"/>
</dbReference>
<dbReference type="PANTHER" id="PTHR45640">
    <property type="entry name" value="HEAT SHOCK PROTEIN HSP-12.2-RELATED"/>
    <property type="match status" value="1"/>
</dbReference>
<comment type="similarity">
    <text evidence="2 3">Belongs to the small heat shock protein (HSP20) family.</text>
</comment>
<dbReference type="PROSITE" id="PS01031">
    <property type="entry name" value="SHSP"/>
    <property type="match status" value="1"/>
</dbReference>
<gene>
    <name evidence="5" type="ORF">NQ314_003569</name>
</gene>
<name>A0AAV8ZNQ2_9CUCU</name>
<dbReference type="GO" id="GO:0051082">
    <property type="term" value="F:unfolded protein binding"/>
    <property type="evidence" value="ECO:0007669"/>
    <property type="project" value="TreeGrafter"/>
</dbReference>
<sequence length="159" mass="18532">MTLCRWVNDLHLYDPLISQLELRRELEDFPRCLTSKELATLNIGKDSLVFNVDIQHFKPEEVSVKVLGDNTVTIEGKHEEKQDKHGYIFRHFVRKYVFPENYDVNKIKPKLSSDGVLTITACKVNEERISEHREIPIQQTGQGWGIVRHLKNLKHKLTG</sequence>
<feature type="domain" description="SHSP" evidence="4">
    <location>
        <begin position="29"/>
        <end position="140"/>
    </location>
</feature>
<keyword evidence="1" id="KW-0346">Stress response</keyword>
<dbReference type="InterPro" id="IPR008978">
    <property type="entry name" value="HSP20-like_chaperone"/>
</dbReference>
<dbReference type="PRINTS" id="PR00299">
    <property type="entry name" value="ACRYSTALLIN"/>
</dbReference>
<evidence type="ECO:0000256" key="1">
    <source>
        <dbReference type="ARBA" id="ARBA00023016"/>
    </source>
</evidence>
<dbReference type="CDD" id="cd06526">
    <property type="entry name" value="metazoan_ACD"/>
    <property type="match status" value="1"/>
</dbReference>
<dbReference type="GO" id="GO:0042026">
    <property type="term" value="P:protein refolding"/>
    <property type="evidence" value="ECO:0007669"/>
    <property type="project" value="TreeGrafter"/>
</dbReference>
<dbReference type="InterPro" id="IPR001436">
    <property type="entry name" value="Alpha-crystallin/sHSP_animal"/>
</dbReference>
<dbReference type="GO" id="GO:0005737">
    <property type="term" value="C:cytoplasm"/>
    <property type="evidence" value="ECO:0007669"/>
    <property type="project" value="TreeGrafter"/>
</dbReference>
<dbReference type="Gene3D" id="2.60.40.790">
    <property type="match status" value="1"/>
</dbReference>
<dbReference type="PANTHER" id="PTHR45640:SF13">
    <property type="entry name" value="HEAT SHOCK PROTEIN 22-RELATED"/>
    <property type="match status" value="1"/>
</dbReference>